<feature type="compositionally biased region" description="Basic and acidic residues" evidence="1">
    <location>
        <begin position="68"/>
        <end position="85"/>
    </location>
</feature>
<dbReference type="AlphaFoldDB" id="A0A2I0L1H2"/>
<comment type="caution">
    <text evidence="2">The sequence shown here is derived from an EMBL/GenBank/DDBJ whole genome shotgun (WGS) entry which is preliminary data.</text>
</comment>
<organism evidence="2 3">
    <name type="scientific">Punica granatum</name>
    <name type="common">Pomegranate</name>
    <dbReference type="NCBI Taxonomy" id="22663"/>
    <lineage>
        <taxon>Eukaryota</taxon>
        <taxon>Viridiplantae</taxon>
        <taxon>Streptophyta</taxon>
        <taxon>Embryophyta</taxon>
        <taxon>Tracheophyta</taxon>
        <taxon>Spermatophyta</taxon>
        <taxon>Magnoliopsida</taxon>
        <taxon>eudicotyledons</taxon>
        <taxon>Gunneridae</taxon>
        <taxon>Pentapetalae</taxon>
        <taxon>rosids</taxon>
        <taxon>malvids</taxon>
        <taxon>Myrtales</taxon>
        <taxon>Lythraceae</taxon>
        <taxon>Punica</taxon>
    </lineage>
</organism>
<reference evidence="2 3" key="1">
    <citation type="submission" date="2017-11" db="EMBL/GenBank/DDBJ databases">
        <title>De-novo sequencing of pomegranate (Punica granatum L.) genome.</title>
        <authorList>
            <person name="Akparov Z."/>
            <person name="Amiraslanov A."/>
            <person name="Hajiyeva S."/>
            <person name="Abbasov M."/>
            <person name="Kaur K."/>
            <person name="Hamwieh A."/>
            <person name="Solovyev V."/>
            <person name="Salamov A."/>
            <person name="Braich B."/>
            <person name="Kosarev P."/>
            <person name="Mahmoud A."/>
            <person name="Hajiyev E."/>
            <person name="Babayeva S."/>
            <person name="Izzatullayeva V."/>
            <person name="Mammadov A."/>
            <person name="Mammadov A."/>
            <person name="Sharifova S."/>
            <person name="Ojaghi J."/>
            <person name="Eynullazada K."/>
            <person name="Bayramov B."/>
            <person name="Abdulazimova A."/>
            <person name="Shahmuradov I."/>
        </authorList>
    </citation>
    <scope>NUCLEOTIDE SEQUENCE [LARGE SCALE GENOMIC DNA]</scope>
    <source>
        <strain evidence="3">cv. AG2017</strain>
        <tissue evidence="2">Leaf</tissue>
    </source>
</reference>
<accession>A0A2I0L1H2</accession>
<feature type="region of interest" description="Disordered" evidence="1">
    <location>
        <begin position="125"/>
        <end position="146"/>
    </location>
</feature>
<evidence type="ECO:0000313" key="2">
    <source>
        <dbReference type="EMBL" id="PKI74450.1"/>
    </source>
</evidence>
<keyword evidence="3" id="KW-1185">Reference proteome</keyword>
<dbReference type="EMBL" id="PGOL01000205">
    <property type="protein sequence ID" value="PKI74450.1"/>
    <property type="molecule type" value="Genomic_DNA"/>
</dbReference>
<dbReference type="Proteomes" id="UP000233551">
    <property type="component" value="Unassembled WGS sequence"/>
</dbReference>
<name>A0A2I0L1H2_PUNGR</name>
<feature type="region of interest" description="Disordered" evidence="1">
    <location>
        <begin position="54"/>
        <end position="90"/>
    </location>
</feature>
<feature type="region of interest" description="Disordered" evidence="1">
    <location>
        <begin position="1"/>
        <end position="35"/>
    </location>
</feature>
<gene>
    <name evidence="2" type="ORF">CRG98_005132</name>
</gene>
<sequence length="146" mass="16459">MGKHMIKGHGSQKRSNGPYKGHIKKPEKSSRQWTLGQRKSALWHYLPPDHRSVIRHFPDEAPGMPDPRTNKRHPEIGLHTPEGHQDQGTGFRLLFGTHLGLPSGSQPGKRAPFYTETWPEHLLTSRQCTKSTPINPKDLKGLGNKP</sequence>
<protein>
    <submittedName>
        <fullName evidence="2">Uncharacterized protein</fullName>
    </submittedName>
</protein>
<feature type="compositionally biased region" description="Polar residues" evidence="1">
    <location>
        <begin position="125"/>
        <end position="134"/>
    </location>
</feature>
<evidence type="ECO:0000256" key="1">
    <source>
        <dbReference type="SAM" id="MobiDB-lite"/>
    </source>
</evidence>
<evidence type="ECO:0000313" key="3">
    <source>
        <dbReference type="Proteomes" id="UP000233551"/>
    </source>
</evidence>
<feature type="compositionally biased region" description="Basic residues" evidence="1">
    <location>
        <begin position="1"/>
        <end position="12"/>
    </location>
</feature>
<proteinExistence type="predicted"/>